<accession>A0A0B8NWL7</accession>
<organism evidence="1 2">
    <name type="scientific">Vibrio ishigakensis</name>
    <dbReference type="NCBI Taxonomy" id="1481914"/>
    <lineage>
        <taxon>Bacteria</taxon>
        <taxon>Pseudomonadati</taxon>
        <taxon>Pseudomonadota</taxon>
        <taxon>Gammaproteobacteria</taxon>
        <taxon>Vibrionales</taxon>
        <taxon>Vibrionaceae</taxon>
        <taxon>Vibrio</taxon>
    </lineage>
</organism>
<protein>
    <submittedName>
        <fullName evidence="1">Serine/threonine protein kinase</fullName>
    </submittedName>
</protein>
<name>A0A0B8NWL7_9VIBR</name>
<reference evidence="1 2" key="2">
    <citation type="submission" date="2015-01" db="EMBL/GenBank/DDBJ databases">
        <authorList>
            <consortium name="NBRP consortium"/>
            <person name="Sawabe T."/>
            <person name="Meirelles P."/>
            <person name="Feng G."/>
            <person name="Sayaka M."/>
            <person name="Hattori M."/>
            <person name="Ohkuma M."/>
        </authorList>
    </citation>
    <scope>NUCLEOTIDE SEQUENCE [LARGE SCALE GENOMIC DNA]</scope>
    <source>
        <strain evidence="2">JCM 19231</strain>
    </source>
</reference>
<keyword evidence="1" id="KW-0723">Serine/threonine-protein kinase</keyword>
<dbReference type="InterPro" id="IPR036457">
    <property type="entry name" value="PPM-type-like_dom_sf"/>
</dbReference>
<dbReference type="Proteomes" id="UP000031671">
    <property type="component" value="Unassembled WGS sequence"/>
</dbReference>
<proteinExistence type="predicted"/>
<dbReference type="GO" id="GO:0004674">
    <property type="term" value="F:protein serine/threonine kinase activity"/>
    <property type="evidence" value="ECO:0007669"/>
    <property type="project" value="UniProtKB-KW"/>
</dbReference>
<dbReference type="SUPFAM" id="SSF81606">
    <property type="entry name" value="PP2C-like"/>
    <property type="match status" value="1"/>
</dbReference>
<dbReference type="AlphaFoldDB" id="A0A0B8NWL7"/>
<gene>
    <name evidence="1" type="ORF">JCM19231_4147</name>
</gene>
<keyword evidence="1" id="KW-0418">Kinase</keyword>
<keyword evidence="1" id="KW-0808">Transferase</keyword>
<reference evidence="1 2" key="1">
    <citation type="submission" date="2015-01" db="EMBL/GenBank/DDBJ databases">
        <title>Vibrio sp. C1 JCM 19231 whole genome shotgun sequence.</title>
        <authorList>
            <person name="Sawabe T."/>
            <person name="Meirelles P."/>
            <person name="Feng G."/>
            <person name="Sayaka M."/>
            <person name="Hattori M."/>
            <person name="Ohkuma M."/>
        </authorList>
    </citation>
    <scope>NUCLEOTIDE SEQUENCE [LARGE SCALE GENOMIC DNA]</scope>
    <source>
        <strain evidence="2">JCM 19231</strain>
    </source>
</reference>
<sequence>MACIADGVSCSDQSQRASHTAVVQFVNDYFATPSSWSIKHSASKILTAINSWLYEEGSKQALTITA</sequence>
<evidence type="ECO:0000313" key="2">
    <source>
        <dbReference type="Proteomes" id="UP000031671"/>
    </source>
</evidence>
<dbReference type="EMBL" id="BBRZ01000113">
    <property type="protein sequence ID" value="GAM58930.1"/>
    <property type="molecule type" value="Genomic_DNA"/>
</dbReference>
<evidence type="ECO:0000313" key="1">
    <source>
        <dbReference type="EMBL" id="GAM58930.1"/>
    </source>
</evidence>
<keyword evidence="2" id="KW-1185">Reference proteome</keyword>
<comment type="caution">
    <text evidence="1">The sequence shown here is derived from an EMBL/GenBank/DDBJ whole genome shotgun (WGS) entry which is preliminary data.</text>
</comment>